<evidence type="ECO:0000256" key="1">
    <source>
        <dbReference type="ARBA" id="ARBA00023015"/>
    </source>
</evidence>
<dbReference type="InterPro" id="IPR002577">
    <property type="entry name" value="HTH_HxlR"/>
</dbReference>
<evidence type="ECO:0000256" key="2">
    <source>
        <dbReference type="ARBA" id="ARBA00023125"/>
    </source>
</evidence>
<keyword evidence="2" id="KW-0238">DNA-binding</keyword>
<name>A0A0M2Q8B0_BURGA</name>
<dbReference type="Proteomes" id="UP000220629">
    <property type="component" value="Unassembled WGS sequence"/>
</dbReference>
<gene>
    <name evidence="5" type="ORF">CRM94_19180</name>
</gene>
<dbReference type="RefSeq" id="WP_046581868.1">
    <property type="nucleotide sequence ID" value="NZ_CADEPO010000001.1"/>
</dbReference>
<dbReference type="PANTHER" id="PTHR33204">
    <property type="entry name" value="TRANSCRIPTIONAL REGULATOR, MARR FAMILY"/>
    <property type="match status" value="1"/>
</dbReference>
<evidence type="ECO:0000313" key="6">
    <source>
        <dbReference type="Proteomes" id="UP000220629"/>
    </source>
</evidence>
<dbReference type="SUPFAM" id="SSF46785">
    <property type="entry name" value="Winged helix' DNA-binding domain"/>
    <property type="match status" value="1"/>
</dbReference>
<feature type="domain" description="HTH hxlR-type" evidence="4">
    <location>
        <begin position="11"/>
        <end position="108"/>
    </location>
</feature>
<dbReference type="AlphaFoldDB" id="A0A0M2Q8B0"/>
<dbReference type="Gene3D" id="1.10.10.10">
    <property type="entry name" value="Winged helix-like DNA-binding domain superfamily/Winged helix DNA-binding domain"/>
    <property type="match status" value="1"/>
</dbReference>
<organism evidence="5 6">
    <name type="scientific">Burkholderia gladioli</name>
    <name type="common">Pseudomonas marginata</name>
    <name type="synonym">Phytomonas marginata</name>
    <dbReference type="NCBI Taxonomy" id="28095"/>
    <lineage>
        <taxon>Bacteria</taxon>
        <taxon>Pseudomonadati</taxon>
        <taxon>Pseudomonadota</taxon>
        <taxon>Betaproteobacteria</taxon>
        <taxon>Burkholderiales</taxon>
        <taxon>Burkholderiaceae</taxon>
        <taxon>Burkholderia</taxon>
    </lineage>
</organism>
<evidence type="ECO:0000259" key="4">
    <source>
        <dbReference type="PROSITE" id="PS51118"/>
    </source>
</evidence>
<dbReference type="EMBL" id="PDDY01000004">
    <property type="protein sequence ID" value="PEH36734.1"/>
    <property type="molecule type" value="Genomic_DNA"/>
</dbReference>
<dbReference type="PANTHER" id="PTHR33204:SF17">
    <property type="entry name" value="TRANSCRIPTIONAL REGULATORY PROTEIN"/>
    <property type="match status" value="1"/>
</dbReference>
<evidence type="ECO:0000256" key="3">
    <source>
        <dbReference type="ARBA" id="ARBA00023163"/>
    </source>
</evidence>
<proteinExistence type="predicted"/>
<dbReference type="Pfam" id="PF01638">
    <property type="entry name" value="HxlR"/>
    <property type="match status" value="1"/>
</dbReference>
<dbReference type="PROSITE" id="PS51118">
    <property type="entry name" value="HTH_HXLR"/>
    <property type="match status" value="1"/>
</dbReference>
<accession>A0A0M2Q8B0</accession>
<dbReference type="InterPro" id="IPR036388">
    <property type="entry name" value="WH-like_DNA-bd_sf"/>
</dbReference>
<comment type="caution">
    <text evidence="5">The sequence shown here is derived from an EMBL/GenBank/DDBJ whole genome shotgun (WGS) entry which is preliminary data.</text>
</comment>
<reference evidence="6" key="1">
    <citation type="submission" date="2017-09" db="EMBL/GenBank/DDBJ databases">
        <title>FDA dAtabase for Regulatory Grade micrObial Sequences (FDA-ARGOS): Supporting development and validation of Infectious Disease Dx tests.</title>
        <authorList>
            <person name="Minogue T."/>
            <person name="Wolcott M."/>
            <person name="Wasieloski L."/>
            <person name="Aguilar W."/>
            <person name="Moore D."/>
            <person name="Tallon L."/>
            <person name="Sadzewicz L."/>
            <person name="Ott S."/>
            <person name="Zhao X."/>
            <person name="Nagaraj S."/>
            <person name="Vavikolanu K."/>
            <person name="Aluvathingal J."/>
            <person name="Nadendla S."/>
            <person name="Sichtig H."/>
        </authorList>
    </citation>
    <scope>NUCLEOTIDE SEQUENCE [LARGE SCALE GENOMIC DNA]</scope>
    <source>
        <strain evidence="6">FDAARGOS_390</strain>
    </source>
</reference>
<dbReference type="InterPro" id="IPR036390">
    <property type="entry name" value="WH_DNA-bd_sf"/>
</dbReference>
<keyword evidence="3" id="KW-0804">Transcription</keyword>
<protein>
    <submittedName>
        <fullName evidence="5">Transcriptional regulator</fullName>
    </submittedName>
</protein>
<dbReference type="GO" id="GO:0003677">
    <property type="term" value="F:DNA binding"/>
    <property type="evidence" value="ECO:0007669"/>
    <property type="project" value="UniProtKB-KW"/>
</dbReference>
<evidence type="ECO:0000313" key="5">
    <source>
        <dbReference type="EMBL" id="PEH36734.1"/>
    </source>
</evidence>
<sequence length="166" mass="18679">MKRKSLAGMDCAVALALEQVGEWWSLLILRDAMQGSTRFEQFRESLEISPTMLSKRLSDLVEGGLLERVRSTPESSRDEYRVTAKGRGLAPVLITLFAWGRRHVKGHPWGVDFVDRETGKAVDPVLIDRHTGKVLSRETHAFVPGRHASETTLKRLKTLAELDETN</sequence>
<keyword evidence="1" id="KW-0805">Transcription regulation</keyword>